<reference evidence="1" key="3">
    <citation type="submission" date="2010-09" db="EMBL/GenBank/DDBJ databases">
        <title>Annotation of Gaeumannomyces graminis var. tritici R3-111a-1.</title>
        <authorList>
            <consortium name="The Broad Institute Genome Sequencing Platform"/>
            <person name="Ma L.-J."/>
            <person name="Dead R."/>
            <person name="Young S.K."/>
            <person name="Zeng Q."/>
            <person name="Gargeya S."/>
            <person name="Fitzgerald M."/>
            <person name="Haas B."/>
            <person name="Abouelleil A."/>
            <person name="Alvarado L."/>
            <person name="Arachchi H.M."/>
            <person name="Berlin A."/>
            <person name="Brown A."/>
            <person name="Chapman S.B."/>
            <person name="Chen Z."/>
            <person name="Dunbar C."/>
            <person name="Freedman E."/>
            <person name="Gearin G."/>
            <person name="Gellesch M."/>
            <person name="Goldberg J."/>
            <person name="Griggs A."/>
            <person name="Gujja S."/>
            <person name="Heiman D."/>
            <person name="Howarth C."/>
            <person name="Larson L."/>
            <person name="Lui A."/>
            <person name="MacDonald P.J.P."/>
            <person name="Mehta T."/>
            <person name="Montmayeur A."/>
            <person name="Murphy C."/>
            <person name="Neiman D."/>
            <person name="Pearson M."/>
            <person name="Priest M."/>
            <person name="Roberts A."/>
            <person name="Saif S."/>
            <person name="Shea T."/>
            <person name="Shenoy N."/>
            <person name="Sisk P."/>
            <person name="Stolte C."/>
            <person name="Sykes S."/>
            <person name="Yandava C."/>
            <person name="Wortman J."/>
            <person name="Nusbaum C."/>
            <person name="Birren B."/>
        </authorList>
    </citation>
    <scope>NUCLEOTIDE SEQUENCE</scope>
    <source>
        <strain evidence="1">R3-111a-1</strain>
    </source>
</reference>
<dbReference type="GeneID" id="20353105"/>
<reference evidence="2" key="5">
    <citation type="submission" date="2018-04" db="UniProtKB">
        <authorList>
            <consortium name="EnsemblFungi"/>
        </authorList>
    </citation>
    <scope>IDENTIFICATION</scope>
    <source>
        <strain evidence="2">R3-111a-1</strain>
    </source>
</reference>
<dbReference type="RefSeq" id="XP_009228812.1">
    <property type="nucleotide sequence ID" value="XM_009230548.1"/>
</dbReference>
<proteinExistence type="predicted"/>
<sequence length="106" mass="11280">MSACQPSQSAAALATIGGSYRQILPRYSLPTFYLADGGLFLHAASATPQQAWAVCDWMGQGQVGYTTGAQPMPRNGERATFKLDEFNNLSFHNVTFCACPGEADGA</sequence>
<dbReference type="EnsemblFungi" id="EJT69764">
    <property type="protein sequence ID" value="EJT69764"/>
    <property type="gene ID" value="GGTG_12647"/>
</dbReference>
<reference evidence="3" key="1">
    <citation type="submission" date="2010-07" db="EMBL/GenBank/DDBJ databases">
        <title>The genome sequence of Gaeumannomyces graminis var. tritici strain R3-111a-1.</title>
        <authorList>
            <consortium name="The Broad Institute Genome Sequencing Platform"/>
            <person name="Ma L.-J."/>
            <person name="Dead R."/>
            <person name="Young S."/>
            <person name="Zeng Q."/>
            <person name="Koehrsen M."/>
            <person name="Alvarado L."/>
            <person name="Berlin A."/>
            <person name="Chapman S.B."/>
            <person name="Chen Z."/>
            <person name="Freedman E."/>
            <person name="Gellesch M."/>
            <person name="Goldberg J."/>
            <person name="Griggs A."/>
            <person name="Gujja S."/>
            <person name="Heilman E.R."/>
            <person name="Heiman D."/>
            <person name="Hepburn T."/>
            <person name="Howarth C."/>
            <person name="Jen D."/>
            <person name="Larson L."/>
            <person name="Mehta T."/>
            <person name="Neiman D."/>
            <person name="Pearson M."/>
            <person name="Roberts A."/>
            <person name="Saif S."/>
            <person name="Shea T."/>
            <person name="Shenoy N."/>
            <person name="Sisk P."/>
            <person name="Stolte C."/>
            <person name="Sykes S."/>
            <person name="Walk T."/>
            <person name="White J."/>
            <person name="Yandava C."/>
            <person name="Haas B."/>
            <person name="Nusbaum C."/>
            <person name="Birren B."/>
        </authorList>
    </citation>
    <scope>NUCLEOTIDE SEQUENCE [LARGE SCALE GENOMIC DNA]</scope>
    <source>
        <strain evidence="3">R3-111a-1</strain>
    </source>
</reference>
<gene>
    <name evidence="2" type="primary">20353105</name>
    <name evidence="1" type="ORF">GGTG_12647</name>
</gene>
<organism evidence="1">
    <name type="scientific">Gaeumannomyces tritici (strain R3-111a-1)</name>
    <name type="common">Wheat and barley take-all root rot fungus</name>
    <name type="synonym">Gaeumannomyces graminis var. tritici</name>
    <dbReference type="NCBI Taxonomy" id="644352"/>
    <lineage>
        <taxon>Eukaryota</taxon>
        <taxon>Fungi</taxon>
        <taxon>Dikarya</taxon>
        <taxon>Ascomycota</taxon>
        <taxon>Pezizomycotina</taxon>
        <taxon>Sordariomycetes</taxon>
        <taxon>Sordariomycetidae</taxon>
        <taxon>Magnaporthales</taxon>
        <taxon>Magnaporthaceae</taxon>
        <taxon>Gaeumannomyces</taxon>
    </lineage>
</organism>
<dbReference type="EMBL" id="GL385403">
    <property type="protein sequence ID" value="EJT69764.1"/>
    <property type="molecule type" value="Genomic_DNA"/>
</dbReference>
<dbReference type="VEuPathDB" id="FungiDB:GGTG_12647"/>
<evidence type="ECO:0000313" key="3">
    <source>
        <dbReference type="Proteomes" id="UP000006039"/>
    </source>
</evidence>
<dbReference type="OrthoDB" id="4093325at2759"/>
<name>J3PGL8_GAET3</name>
<evidence type="ECO:0000313" key="1">
    <source>
        <dbReference type="EMBL" id="EJT69764.1"/>
    </source>
</evidence>
<evidence type="ECO:0000313" key="2">
    <source>
        <dbReference type="EnsemblFungi" id="EJT69764"/>
    </source>
</evidence>
<keyword evidence="3" id="KW-1185">Reference proteome</keyword>
<reference evidence="1" key="2">
    <citation type="submission" date="2010-07" db="EMBL/GenBank/DDBJ databases">
        <authorList>
            <consortium name="The Broad Institute Genome Sequencing Platform"/>
            <consortium name="Broad Institute Genome Sequencing Center for Infectious Disease"/>
            <person name="Ma L.-J."/>
            <person name="Dead R."/>
            <person name="Young S."/>
            <person name="Zeng Q."/>
            <person name="Koehrsen M."/>
            <person name="Alvarado L."/>
            <person name="Berlin A."/>
            <person name="Chapman S.B."/>
            <person name="Chen Z."/>
            <person name="Freedman E."/>
            <person name="Gellesch M."/>
            <person name="Goldberg J."/>
            <person name="Griggs A."/>
            <person name="Gujja S."/>
            <person name="Heilman E.R."/>
            <person name="Heiman D."/>
            <person name="Hepburn T."/>
            <person name="Howarth C."/>
            <person name="Jen D."/>
            <person name="Larson L."/>
            <person name="Mehta T."/>
            <person name="Neiman D."/>
            <person name="Pearson M."/>
            <person name="Roberts A."/>
            <person name="Saif S."/>
            <person name="Shea T."/>
            <person name="Shenoy N."/>
            <person name="Sisk P."/>
            <person name="Stolte C."/>
            <person name="Sykes S."/>
            <person name="Walk T."/>
            <person name="White J."/>
            <person name="Yandava C."/>
            <person name="Haas B."/>
            <person name="Nusbaum C."/>
            <person name="Birren B."/>
        </authorList>
    </citation>
    <scope>NUCLEOTIDE SEQUENCE</scope>
    <source>
        <strain evidence="1">R3-111a-1</strain>
    </source>
</reference>
<accession>J3PGL8</accession>
<reference evidence="2" key="4">
    <citation type="journal article" date="2015" name="G3 (Bethesda)">
        <title>Genome sequences of three phytopathogenic species of the Magnaporthaceae family of fungi.</title>
        <authorList>
            <person name="Okagaki L.H."/>
            <person name="Nunes C.C."/>
            <person name="Sailsbery J."/>
            <person name="Clay B."/>
            <person name="Brown D."/>
            <person name="John T."/>
            <person name="Oh Y."/>
            <person name="Young N."/>
            <person name="Fitzgerald M."/>
            <person name="Haas B.J."/>
            <person name="Zeng Q."/>
            <person name="Young S."/>
            <person name="Adiconis X."/>
            <person name="Fan L."/>
            <person name="Levin J.Z."/>
            <person name="Mitchell T.K."/>
            <person name="Okubara P.A."/>
            <person name="Farman M.L."/>
            <person name="Kohn L.M."/>
            <person name="Birren B."/>
            <person name="Ma L.-J."/>
            <person name="Dean R.A."/>
        </authorList>
    </citation>
    <scope>NUCLEOTIDE SEQUENCE</scope>
    <source>
        <strain evidence="2">R3-111a-1</strain>
    </source>
</reference>
<dbReference type="AlphaFoldDB" id="J3PGL8"/>
<dbReference type="Proteomes" id="UP000006039">
    <property type="component" value="Unassembled WGS sequence"/>
</dbReference>
<protein>
    <submittedName>
        <fullName evidence="1 2">Uncharacterized protein</fullName>
    </submittedName>
</protein>
<dbReference type="HOGENOM" id="CLU_2223469_0_0_1"/>